<evidence type="ECO:0000256" key="10">
    <source>
        <dbReference type="SAM" id="MobiDB-lite"/>
    </source>
</evidence>
<keyword evidence="1 14" id="KW-0808">Transferase</keyword>
<dbReference type="SMART" id="SM00320">
    <property type="entry name" value="WD40"/>
    <property type="match status" value="4"/>
</dbReference>
<dbReference type="InterPro" id="IPR036426">
    <property type="entry name" value="Bulb-type_lectin_dom_sf"/>
</dbReference>
<evidence type="ECO:0000256" key="5">
    <source>
        <dbReference type="ARBA" id="ARBA00022840"/>
    </source>
</evidence>
<dbReference type="EC" id="2.7.11.1" evidence="14"/>
<dbReference type="InterPro" id="IPR001480">
    <property type="entry name" value="Bulb-type_lectin_dom"/>
</dbReference>
<keyword evidence="6" id="KW-1015">Disulfide bond</keyword>
<keyword evidence="2" id="KW-0732">Signal</keyword>
<name>A0A445F5V7_GLYSO</name>
<keyword evidence="15" id="KW-1185">Reference proteome</keyword>
<dbReference type="GO" id="GO:0030246">
    <property type="term" value="F:carbohydrate binding"/>
    <property type="evidence" value="ECO:0007669"/>
    <property type="project" value="UniProtKB-KW"/>
</dbReference>
<dbReference type="EMBL" id="QZWG01000020">
    <property type="protein sequence ID" value="RZB44233.1"/>
    <property type="molecule type" value="Genomic_DNA"/>
</dbReference>
<sequence>MDGHMTMWTSNTSGADVQTAIMAETGNFILHNSNNHSVWQSFSQPSDTLLPNQLLTVSSELTSSKSSSQGGYYSLKMLQQPTSLSLALTYNLPETYQASDESYTNYSYWQGPDISNVTGEVIAVLDQAGSFGIVYGDSSDGAVYVYKNDGDDAGLSSAVHQSAPLTVLRRLTLEKNGNLRLYRWDEVNGSRQWVPQWAAVSNPCDIAGVCGNGVCNLDRSKTKATCTCLPGTSKVGRDGQCFENSSLVGNCNGKHENLTSQFRISAVQQTNYYFSEFSVITNYSDISNVSKCGDACLSDCDCVASVYGLNEERPFCWVLRSLSFGGFEDTSSTLFVKVRANGSWTSEGQAGGSNSSSDGMGSAKEKAVIIPTVLSMVVLIVLLSLLLYFSVHRKRTLKREMESSLILSGAPMSFTYRNLQIRTCNFSQLLGTGGFGSVYKGSLGDGTLVAVKKLDRVLPHGEKEFITEVNTIGSMHHMNLVRLCGYCSEGSHRLLVYEFMKNGSLDKWIFPSYQGRDRLLDWTTRFNIAIATAQGIAYFHEQCRDRIIHCDIKPENILVDENFCPKVSDFGLAKLMGREHSHVVTMVRGTRGYLAPEWVSNRPITVKADVYSYGMLLLEIIGGRRNLDMSFGAEDFFYPGWAYKEMTNGSIIKVADRRLNGAVDEEELTRALKVAFWCIQDEVSMRPTMGEVVRLLEDSIDINMPPMPQTVVELIEEGLDHVIGSEGLRHTHSQHRRSETRHELCANYYSSNQTRIATKPHQRRNLASIRYDAVWSTMEKMQHAEELVREFLVFRGFTNTLESYEAELRTDIGKGFEVDKILDLIFSLYVPKFHADSLLALLAFFKHYLSSSSDAPLASTLSKLETSLLRFYVVHAVQCNRNDKVVDFFTLYGAELLQRSQDWTNWFAIPYKKNPHLDPEFRVFFSKEWYQALHLSSRNFFSEVSSEMNATNLLKRDIVHLNLKLSQLQASLDEKEVQLRQFRSMEGGSTGSSSTLREKTARMSKDSPEVFPAGVARVGLTESSQDSVAGGLGNIHSELIGSTSGDDSAFLSNDHLRNGGADNAVTFVAENDGEVYGEEYFSEVQVEHQETFLGHTSPISRCRFSASGNNIASASLDGTVRIWTYDTSTPVSRNATIYCGTEILSLDWECKSDRLLLIGTSDGCIKAWNVDAKRVVCDLNTTEAFPSVLDIKCSPVEPIFVSAAASGGAGSNYIDHLGFASLTVWNMKTWKAMTVLPLGEDPPAITSLCFNHNGKILAASAVDGMIHMFVEDMSAGLQITGWPAHDSSISSILFGPDETSIFSLGCDGKAKNPKLGLTLLVLVVRHEMALDANGRRLLVTSSSFRAPIYQVHGHLSGWRTLPHGAPITAVDWHPTLPIFLTGSADNSVRVTSLS</sequence>
<dbReference type="PROSITE" id="PS00107">
    <property type="entry name" value="PROTEIN_KINASE_ATP"/>
    <property type="match status" value="1"/>
</dbReference>
<dbReference type="GO" id="GO:0005524">
    <property type="term" value="F:ATP binding"/>
    <property type="evidence" value="ECO:0007669"/>
    <property type="project" value="UniProtKB-UniRule"/>
</dbReference>
<dbReference type="FunFam" id="3.30.200.20:FF:000178">
    <property type="entry name" value="serine/threonine-protein kinase PBS1-like"/>
    <property type="match status" value="1"/>
</dbReference>
<dbReference type="Pfam" id="PF23138">
    <property type="entry name" value="CTLH_Armc9"/>
    <property type="match status" value="1"/>
</dbReference>
<comment type="caution">
    <text evidence="14">The sequence shown here is derived from an EMBL/GenBank/DDBJ whole genome shotgun (WGS) entry which is preliminary data.</text>
</comment>
<dbReference type="Pfam" id="PF00954">
    <property type="entry name" value="S_locus_glycop"/>
    <property type="match status" value="1"/>
</dbReference>
<evidence type="ECO:0000259" key="13">
    <source>
        <dbReference type="PROSITE" id="PS50927"/>
    </source>
</evidence>
<dbReference type="Gene3D" id="3.30.200.20">
    <property type="entry name" value="Phosphorylase Kinase, domain 1"/>
    <property type="match status" value="1"/>
</dbReference>
<feature type="region of interest" description="Disordered" evidence="10">
    <location>
        <begin position="983"/>
        <end position="1006"/>
    </location>
</feature>
<evidence type="ECO:0000256" key="2">
    <source>
        <dbReference type="ARBA" id="ARBA00022729"/>
    </source>
</evidence>
<feature type="transmembrane region" description="Helical" evidence="11">
    <location>
        <begin position="368"/>
        <end position="391"/>
    </location>
</feature>
<keyword evidence="4 14" id="KW-0418">Kinase</keyword>
<dbReference type="InterPro" id="IPR000858">
    <property type="entry name" value="S_locus_glycoprot_dom"/>
</dbReference>
<dbReference type="FunFam" id="1.10.510.10:FF:000384">
    <property type="entry name" value="G-type lectin S-receptor-like serine/threonine-protein kinase"/>
    <property type="match status" value="1"/>
</dbReference>
<evidence type="ECO:0000256" key="4">
    <source>
        <dbReference type="ARBA" id="ARBA00022777"/>
    </source>
</evidence>
<dbReference type="PANTHER" id="PTHR47198:SF1">
    <property type="entry name" value="WD REPEAT-CONTAINING PROTEIN 91-LIKE ISOFORM X1"/>
    <property type="match status" value="1"/>
</dbReference>
<dbReference type="Pfam" id="PF01453">
    <property type="entry name" value="B_lectin"/>
    <property type="match status" value="1"/>
</dbReference>
<keyword evidence="11" id="KW-0472">Membrane</keyword>
<dbReference type="SUPFAM" id="SSF51110">
    <property type="entry name" value="alpha-D-mannose-specific plant lectins"/>
    <property type="match status" value="1"/>
</dbReference>
<dbReference type="GO" id="GO:0004674">
    <property type="term" value="F:protein serine/threonine kinase activity"/>
    <property type="evidence" value="ECO:0007669"/>
    <property type="project" value="UniProtKB-EC"/>
</dbReference>
<dbReference type="InterPro" id="IPR011009">
    <property type="entry name" value="Kinase-like_dom_sf"/>
</dbReference>
<dbReference type="PROSITE" id="PS50082">
    <property type="entry name" value="WD_REPEATS_2"/>
    <property type="match status" value="2"/>
</dbReference>
<accession>A0A445F5V7</accession>
<keyword evidence="14" id="KW-0430">Lectin</keyword>
<dbReference type="InterPro" id="IPR001680">
    <property type="entry name" value="WD40_rpt"/>
</dbReference>
<dbReference type="InterPro" id="IPR008271">
    <property type="entry name" value="Ser/Thr_kinase_AS"/>
</dbReference>
<dbReference type="InterPro" id="IPR036322">
    <property type="entry name" value="WD40_repeat_dom_sf"/>
</dbReference>
<dbReference type="InterPro" id="IPR017441">
    <property type="entry name" value="Protein_kinase_ATP_BS"/>
</dbReference>
<evidence type="ECO:0000256" key="9">
    <source>
        <dbReference type="PROSITE-ProRule" id="PRU10141"/>
    </source>
</evidence>
<dbReference type="PANTHER" id="PTHR47198">
    <property type="entry name" value="OS05G0299300 PROTEIN"/>
    <property type="match status" value="1"/>
</dbReference>
<feature type="repeat" description="WD" evidence="8">
    <location>
        <begin position="1092"/>
        <end position="1133"/>
    </location>
</feature>
<keyword evidence="14" id="KW-0675">Receptor</keyword>
<keyword evidence="3 9" id="KW-0547">Nucleotide-binding</keyword>
<dbReference type="Gene3D" id="2.130.10.10">
    <property type="entry name" value="YVTN repeat-like/Quinoprotein amine dehydrogenase"/>
    <property type="match status" value="2"/>
</dbReference>
<dbReference type="Proteomes" id="UP000289340">
    <property type="component" value="Chromosome 20"/>
</dbReference>
<evidence type="ECO:0000256" key="1">
    <source>
        <dbReference type="ARBA" id="ARBA00022679"/>
    </source>
</evidence>
<keyword evidence="8" id="KW-0853">WD repeat</keyword>
<keyword evidence="5 9" id="KW-0067">ATP-binding</keyword>
<feature type="repeat" description="WD" evidence="8">
    <location>
        <begin position="1360"/>
        <end position="1394"/>
    </location>
</feature>
<evidence type="ECO:0000313" key="14">
    <source>
        <dbReference type="EMBL" id="RZB44233.1"/>
    </source>
</evidence>
<dbReference type="Pfam" id="PF00400">
    <property type="entry name" value="WD40"/>
    <property type="match status" value="3"/>
</dbReference>
<dbReference type="Pfam" id="PF00069">
    <property type="entry name" value="Pkinase"/>
    <property type="match status" value="1"/>
</dbReference>
<dbReference type="PROSITE" id="PS50927">
    <property type="entry name" value="BULB_LECTIN"/>
    <property type="match status" value="1"/>
</dbReference>
<evidence type="ECO:0000256" key="8">
    <source>
        <dbReference type="PROSITE-ProRule" id="PRU00221"/>
    </source>
</evidence>
<dbReference type="SMART" id="SM00220">
    <property type="entry name" value="S_TKc"/>
    <property type="match status" value="1"/>
</dbReference>
<feature type="domain" description="Protein kinase" evidence="12">
    <location>
        <begin position="424"/>
        <end position="700"/>
    </location>
</feature>
<dbReference type="Gene3D" id="1.10.510.10">
    <property type="entry name" value="Transferase(Phosphotransferase) domain 1"/>
    <property type="match status" value="1"/>
</dbReference>
<evidence type="ECO:0000256" key="11">
    <source>
        <dbReference type="SAM" id="Phobius"/>
    </source>
</evidence>
<proteinExistence type="predicted"/>
<evidence type="ECO:0000259" key="12">
    <source>
        <dbReference type="PROSITE" id="PS50011"/>
    </source>
</evidence>
<dbReference type="InterPro" id="IPR015943">
    <property type="entry name" value="WD40/YVTN_repeat-like_dom_sf"/>
</dbReference>
<evidence type="ECO:0000256" key="6">
    <source>
        <dbReference type="ARBA" id="ARBA00023157"/>
    </source>
</evidence>
<dbReference type="CDD" id="cd14066">
    <property type="entry name" value="STKc_IRAK"/>
    <property type="match status" value="1"/>
</dbReference>
<keyword evidence="7" id="KW-0325">Glycoprotein</keyword>
<dbReference type="Gene3D" id="2.90.10.10">
    <property type="entry name" value="Bulb-type lectin domain"/>
    <property type="match status" value="1"/>
</dbReference>
<protein>
    <submittedName>
        <fullName evidence="14">G-type lectin S-receptor-like serine/threonine-protein kinase</fullName>
        <ecNumber evidence="14">2.7.11.1</ecNumber>
    </submittedName>
</protein>
<evidence type="ECO:0000256" key="3">
    <source>
        <dbReference type="ARBA" id="ARBA00022741"/>
    </source>
</evidence>
<organism evidence="14 15">
    <name type="scientific">Glycine soja</name>
    <name type="common">Wild soybean</name>
    <dbReference type="NCBI Taxonomy" id="3848"/>
    <lineage>
        <taxon>Eukaryota</taxon>
        <taxon>Viridiplantae</taxon>
        <taxon>Streptophyta</taxon>
        <taxon>Embryophyta</taxon>
        <taxon>Tracheophyta</taxon>
        <taxon>Spermatophyta</taxon>
        <taxon>Magnoliopsida</taxon>
        <taxon>eudicotyledons</taxon>
        <taxon>Gunneridae</taxon>
        <taxon>Pentapetalae</taxon>
        <taxon>rosids</taxon>
        <taxon>fabids</taxon>
        <taxon>Fabales</taxon>
        <taxon>Fabaceae</taxon>
        <taxon>Papilionoideae</taxon>
        <taxon>50 kb inversion clade</taxon>
        <taxon>NPAAA clade</taxon>
        <taxon>indigoferoid/millettioid clade</taxon>
        <taxon>Phaseoleae</taxon>
        <taxon>Glycine</taxon>
        <taxon>Glycine subgen. Soja</taxon>
    </lineage>
</organism>
<feature type="compositionally biased region" description="Basic and acidic residues" evidence="10">
    <location>
        <begin position="996"/>
        <end position="1006"/>
    </location>
</feature>
<dbReference type="InterPro" id="IPR056327">
    <property type="entry name" value="ARMC9_CTLH-like_dom"/>
</dbReference>
<gene>
    <name evidence="14" type="ORF">D0Y65_054315</name>
</gene>
<dbReference type="PROSITE" id="PS50011">
    <property type="entry name" value="PROTEIN_KINASE_DOM"/>
    <property type="match status" value="1"/>
</dbReference>
<dbReference type="PROSITE" id="PS50294">
    <property type="entry name" value="WD_REPEATS_REGION"/>
    <property type="match status" value="2"/>
</dbReference>
<keyword evidence="11" id="KW-1133">Transmembrane helix</keyword>
<dbReference type="PROSITE" id="PS00108">
    <property type="entry name" value="PROTEIN_KINASE_ST"/>
    <property type="match status" value="1"/>
</dbReference>
<dbReference type="GO" id="GO:0048544">
    <property type="term" value="P:recognition of pollen"/>
    <property type="evidence" value="ECO:0007669"/>
    <property type="project" value="InterPro"/>
</dbReference>
<keyword evidence="11" id="KW-0812">Transmembrane</keyword>
<evidence type="ECO:0000256" key="7">
    <source>
        <dbReference type="ARBA" id="ARBA00023180"/>
    </source>
</evidence>
<evidence type="ECO:0000313" key="15">
    <source>
        <dbReference type="Proteomes" id="UP000289340"/>
    </source>
</evidence>
<feature type="binding site" evidence="9">
    <location>
        <position position="453"/>
    </location>
    <ligand>
        <name>ATP</name>
        <dbReference type="ChEBI" id="CHEBI:30616"/>
    </ligand>
</feature>
<reference evidence="14 15" key="1">
    <citation type="submission" date="2018-09" db="EMBL/GenBank/DDBJ databases">
        <title>A high-quality reference genome of wild soybean provides a powerful tool to mine soybean genomes.</title>
        <authorList>
            <person name="Xie M."/>
            <person name="Chung C.Y.L."/>
            <person name="Li M.-W."/>
            <person name="Wong F.-L."/>
            <person name="Chan T.-F."/>
            <person name="Lam H.-M."/>
        </authorList>
    </citation>
    <scope>NUCLEOTIDE SEQUENCE [LARGE SCALE GENOMIC DNA]</scope>
    <source>
        <strain evidence="15">cv. W05</strain>
        <tissue evidence="14">Hypocotyl of etiolated seedlings</tissue>
    </source>
</reference>
<dbReference type="SUPFAM" id="SSF50978">
    <property type="entry name" value="WD40 repeat-like"/>
    <property type="match status" value="1"/>
</dbReference>
<feature type="domain" description="Bulb-type lectin" evidence="13">
    <location>
        <begin position="1"/>
        <end position="43"/>
    </location>
</feature>
<dbReference type="InterPro" id="IPR000719">
    <property type="entry name" value="Prot_kinase_dom"/>
</dbReference>
<dbReference type="SUPFAM" id="SSF56112">
    <property type="entry name" value="Protein kinase-like (PK-like)"/>
    <property type="match status" value="1"/>
</dbReference>